<dbReference type="Pfam" id="PF00300">
    <property type="entry name" value="His_Phos_1"/>
    <property type="match status" value="1"/>
</dbReference>
<dbReference type="KEGG" id="pmet:G4Y79_17965"/>
<dbReference type="PANTHER" id="PTHR48100">
    <property type="entry name" value="BROAD-SPECIFICITY PHOSPHATASE YOR283W-RELATED"/>
    <property type="match status" value="1"/>
</dbReference>
<feature type="site" description="Transition state stabilizer" evidence="5">
    <location>
        <position position="153"/>
    </location>
</feature>
<evidence type="ECO:0000313" key="6">
    <source>
        <dbReference type="EMBL" id="QPC81561.1"/>
    </source>
</evidence>
<evidence type="ECO:0000256" key="3">
    <source>
        <dbReference type="PIRSR" id="PIRSR613078-1"/>
    </source>
</evidence>
<dbReference type="AlphaFoldDB" id="A0A7S8E715"/>
<evidence type="ECO:0000256" key="5">
    <source>
        <dbReference type="PIRSR" id="PIRSR613078-3"/>
    </source>
</evidence>
<dbReference type="Gene3D" id="3.40.50.1240">
    <property type="entry name" value="Phosphoglycerate mutase-like"/>
    <property type="match status" value="1"/>
</dbReference>
<dbReference type="Proteomes" id="UP000594468">
    <property type="component" value="Chromosome"/>
</dbReference>
<name>A0A7S8E715_9CHLR</name>
<dbReference type="GO" id="GO:0005737">
    <property type="term" value="C:cytoplasm"/>
    <property type="evidence" value="ECO:0007669"/>
    <property type="project" value="TreeGrafter"/>
</dbReference>
<evidence type="ECO:0000256" key="1">
    <source>
        <dbReference type="ARBA" id="ARBA00023152"/>
    </source>
</evidence>
<accession>A0A7S8E715</accession>
<evidence type="ECO:0000313" key="7">
    <source>
        <dbReference type="Proteomes" id="UP000594468"/>
    </source>
</evidence>
<dbReference type="SUPFAM" id="SSF53254">
    <property type="entry name" value="Phosphoglycerate mutase-like"/>
    <property type="match status" value="1"/>
</dbReference>
<keyword evidence="1" id="KW-0324">Glycolysis</keyword>
<keyword evidence="2" id="KW-0413">Isomerase</keyword>
<sequence>MAVKRTLIVRHGETDYNVQARIQGHLNVALNDHGREQAQALATYLADAPIGAIYSSDLVRAYETAEPLAKLKGLPIHADERLREINLGVFQGYSGSELRRSPQYAEAYERWRADASYIVPGGESFDQLGERTQAAWEEIIQKETVETVLIVTHGGNVRALLSRLFPHYDLPRIANTGITELSKDENQWHLGFLSETPHL</sequence>
<dbReference type="InterPro" id="IPR013078">
    <property type="entry name" value="His_Pase_superF_clade-1"/>
</dbReference>
<feature type="active site" description="Tele-phosphohistidine intermediate" evidence="3">
    <location>
        <position position="11"/>
    </location>
</feature>
<dbReference type="PANTHER" id="PTHR48100:SF1">
    <property type="entry name" value="HISTIDINE PHOSPHATASE FAMILY PROTEIN-RELATED"/>
    <property type="match status" value="1"/>
</dbReference>
<dbReference type="CDD" id="cd07067">
    <property type="entry name" value="HP_PGM_like"/>
    <property type="match status" value="1"/>
</dbReference>
<dbReference type="InterPro" id="IPR050275">
    <property type="entry name" value="PGM_Phosphatase"/>
</dbReference>
<dbReference type="RefSeq" id="WP_195169633.1">
    <property type="nucleotide sequence ID" value="NZ_CP062983.1"/>
</dbReference>
<dbReference type="GO" id="GO:0016791">
    <property type="term" value="F:phosphatase activity"/>
    <property type="evidence" value="ECO:0007669"/>
    <property type="project" value="TreeGrafter"/>
</dbReference>
<reference evidence="6 7" key="1">
    <citation type="submission" date="2020-02" db="EMBL/GenBank/DDBJ databases">
        <authorList>
            <person name="Zheng R.K."/>
            <person name="Sun C.M."/>
        </authorList>
    </citation>
    <scope>NUCLEOTIDE SEQUENCE [LARGE SCALE GENOMIC DNA]</scope>
    <source>
        <strain evidence="7">rifampicinis</strain>
    </source>
</reference>
<dbReference type="InterPro" id="IPR001345">
    <property type="entry name" value="PG/BPGM_mutase_AS"/>
</dbReference>
<organism evidence="6 7">
    <name type="scientific">Phototrophicus methaneseepsis</name>
    <dbReference type="NCBI Taxonomy" id="2710758"/>
    <lineage>
        <taxon>Bacteria</taxon>
        <taxon>Bacillati</taxon>
        <taxon>Chloroflexota</taxon>
        <taxon>Candidatus Thermofontia</taxon>
        <taxon>Phototrophicales</taxon>
        <taxon>Phototrophicaceae</taxon>
        <taxon>Phototrophicus</taxon>
    </lineage>
</organism>
<dbReference type="SMART" id="SM00855">
    <property type="entry name" value="PGAM"/>
    <property type="match status" value="1"/>
</dbReference>
<feature type="binding site" evidence="4">
    <location>
        <begin position="10"/>
        <end position="17"/>
    </location>
    <ligand>
        <name>substrate</name>
    </ligand>
</feature>
<dbReference type="PROSITE" id="PS00175">
    <property type="entry name" value="PG_MUTASE"/>
    <property type="match status" value="1"/>
</dbReference>
<proteinExistence type="predicted"/>
<feature type="binding site" evidence="4">
    <location>
        <position position="60"/>
    </location>
    <ligand>
        <name>substrate</name>
    </ligand>
</feature>
<dbReference type="InterPro" id="IPR029033">
    <property type="entry name" value="His_PPase_superfam"/>
</dbReference>
<gene>
    <name evidence="6" type="ORF">G4Y79_17965</name>
</gene>
<protein>
    <submittedName>
        <fullName evidence="6">Histidine phosphatase family protein</fullName>
    </submittedName>
</protein>
<feature type="active site" description="Proton donor/acceptor" evidence="3">
    <location>
        <position position="84"/>
    </location>
</feature>
<dbReference type="EMBL" id="CP062983">
    <property type="protein sequence ID" value="QPC81561.1"/>
    <property type="molecule type" value="Genomic_DNA"/>
</dbReference>
<evidence type="ECO:0000256" key="2">
    <source>
        <dbReference type="ARBA" id="ARBA00023235"/>
    </source>
</evidence>
<evidence type="ECO:0000256" key="4">
    <source>
        <dbReference type="PIRSR" id="PIRSR613078-2"/>
    </source>
</evidence>
<keyword evidence="7" id="KW-1185">Reference proteome</keyword>